<evidence type="ECO:0000313" key="8">
    <source>
        <dbReference type="EMBL" id="CAF4401619.1"/>
    </source>
</evidence>
<evidence type="ECO:0000259" key="2">
    <source>
        <dbReference type="Pfam" id="PF12051"/>
    </source>
</evidence>
<evidence type="ECO:0000313" key="4">
    <source>
        <dbReference type="EMBL" id="CAF3466009.1"/>
    </source>
</evidence>
<feature type="transmembrane region" description="Helical" evidence="1">
    <location>
        <begin position="39"/>
        <end position="62"/>
    </location>
</feature>
<organism evidence="3 10">
    <name type="scientific">Rotaria socialis</name>
    <dbReference type="NCBI Taxonomy" id="392032"/>
    <lineage>
        <taxon>Eukaryota</taxon>
        <taxon>Metazoa</taxon>
        <taxon>Spiralia</taxon>
        <taxon>Gnathifera</taxon>
        <taxon>Rotifera</taxon>
        <taxon>Eurotatoria</taxon>
        <taxon>Bdelloidea</taxon>
        <taxon>Philodinida</taxon>
        <taxon>Philodinidae</taxon>
        <taxon>Rotaria</taxon>
    </lineage>
</organism>
<dbReference type="Pfam" id="PF12051">
    <property type="entry name" value="DUF3533"/>
    <property type="match status" value="1"/>
</dbReference>
<evidence type="ECO:0000313" key="3">
    <source>
        <dbReference type="EMBL" id="CAF3325562.1"/>
    </source>
</evidence>
<accession>A0A817U9K4</accession>
<evidence type="ECO:0000313" key="6">
    <source>
        <dbReference type="EMBL" id="CAF3549483.1"/>
    </source>
</evidence>
<keyword evidence="1" id="KW-0812">Transmembrane</keyword>
<sequence length="189" mass="20955">MLSKLNNGRILAGHSASSVEPVHFFFSSHKEVRKIRSTFFLQWFIASIQLYILIFLLCTLYLGSGHNPNRYTINLDVAIVDFDGDQAGSFFLDAFRNTPPGNRTLHWRYKDPSDYSNNINDAQVDVTGGHVWAVVSLQANTSSSINASLLALINGASLLISPVVLSPPVLVVYEEGRNSYHGLLCFASY</sequence>
<dbReference type="PANTHER" id="PTHR34814:SF1">
    <property type="entry name" value="NITROSOGUANIDINE RESISTANCE PROTEIN SNG1"/>
    <property type="match status" value="1"/>
</dbReference>
<dbReference type="Proteomes" id="UP000663838">
    <property type="component" value="Unassembled WGS sequence"/>
</dbReference>
<dbReference type="AlphaFoldDB" id="A0A817U9K4"/>
<dbReference type="Proteomes" id="UP000663851">
    <property type="component" value="Unassembled WGS sequence"/>
</dbReference>
<gene>
    <name evidence="6" type="ORF">FME351_LOCUS19408</name>
    <name evidence="5" type="ORF">GRG538_LOCUS16686</name>
    <name evidence="8" type="ORF">HFQ381_LOCUS20131</name>
    <name evidence="4" type="ORF">KIK155_LOCUS13455</name>
    <name evidence="3" type="ORF">LUA448_LOCUS10410</name>
    <name evidence="9" type="ORF">TOA249_LOCUS16547</name>
    <name evidence="7" type="ORF">TSG867_LOCUS6367</name>
</gene>
<keyword evidence="1" id="KW-0472">Membrane</keyword>
<evidence type="ECO:0000313" key="10">
    <source>
        <dbReference type="Proteomes" id="UP000663833"/>
    </source>
</evidence>
<evidence type="ECO:0000256" key="1">
    <source>
        <dbReference type="SAM" id="Phobius"/>
    </source>
</evidence>
<proteinExistence type="predicted"/>
<dbReference type="PANTHER" id="PTHR34814">
    <property type="entry name" value="NITROSOGUANIDINE RESISTANCE PROTEIN SNG1"/>
    <property type="match status" value="1"/>
</dbReference>
<dbReference type="EMBL" id="CAJOBO010001691">
    <property type="protein sequence ID" value="CAF4401619.1"/>
    <property type="molecule type" value="Genomic_DNA"/>
</dbReference>
<dbReference type="EMBL" id="CAJNYD010001241">
    <property type="protein sequence ID" value="CAF3325562.1"/>
    <property type="molecule type" value="Genomic_DNA"/>
</dbReference>
<reference evidence="3" key="1">
    <citation type="submission" date="2021-02" db="EMBL/GenBank/DDBJ databases">
        <authorList>
            <person name="Nowell W R."/>
        </authorList>
    </citation>
    <scope>NUCLEOTIDE SEQUENCE</scope>
</reference>
<dbReference type="EMBL" id="CAJOBS010001134">
    <property type="protein sequence ID" value="CAF4692581.1"/>
    <property type="molecule type" value="Genomic_DNA"/>
</dbReference>
<dbReference type="InterPro" id="IPR053001">
    <property type="entry name" value="MNNG_permease-like"/>
</dbReference>
<dbReference type="Proteomes" id="UP000663833">
    <property type="component" value="Unassembled WGS sequence"/>
</dbReference>
<dbReference type="EMBL" id="CAJNYV010002263">
    <property type="protein sequence ID" value="CAF3466009.1"/>
    <property type="molecule type" value="Genomic_DNA"/>
</dbReference>
<protein>
    <recommendedName>
        <fullName evidence="2">DUF3533 domain-containing protein</fullName>
    </recommendedName>
</protein>
<name>A0A817U9K4_9BILA</name>
<dbReference type="InterPro" id="IPR022703">
    <property type="entry name" value="DUF3533"/>
</dbReference>
<comment type="caution">
    <text evidence="3">The sequence shown here is derived from an EMBL/GenBank/DDBJ whole genome shotgun (WGS) entry which is preliminary data.</text>
</comment>
<evidence type="ECO:0000313" key="7">
    <source>
        <dbReference type="EMBL" id="CAF4302750.1"/>
    </source>
</evidence>
<dbReference type="GO" id="GO:0016020">
    <property type="term" value="C:membrane"/>
    <property type="evidence" value="ECO:0007669"/>
    <property type="project" value="TreeGrafter"/>
</dbReference>
<dbReference type="Proteomes" id="UP000663862">
    <property type="component" value="Unassembled WGS sequence"/>
</dbReference>
<keyword evidence="1" id="KW-1133">Transmembrane helix</keyword>
<evidence type="ECO:0000313" key="9">
    <source>
        <dbReference type="EMBL" id="CAF4692581.1"/>
    </source>
</evidence>
<evidence type="ECO:0000313" key="5">
    <source>
        <dbReference type="EMBL" id="CAF3486343.1"/>
    </source>
</evidence>
<dbReference type="Proteomes" id="UP000663865">
    <property type="component" value="Unassembled WGS sequence"/>
</dbReference>
<dbReference type="EMBL" id="CAJNYU010002403">
    <property type="protein sequence ID" value="CAF3549483.1"/>
    <property type="molecule type" value="Genomic_DNA"/>
</dbReference>
<feature type="domain" description="DUF3533" evidence="2">
    <location>
        <begin position="48"/>
        <end position="151"/>
    </location>
</feature>
<dbReference type="EMBL" id="CAJOBQ010000237">
    <property type="protein sequence ID" value="CAF4302750.1"/>
    <property type="molecule type" value="Genomic_DNA"/>
</dbReference>
<dbReference type="EMBL" id="CAJNYT010002674">
    <property type="protein sequence ID" value="CAF3486343.1"/>
    <property type="molecule type" value="Genomic_DNA"/>
</dbReference>
<dbReference type="Proteomes" id="UP000663869">
    <property type="component" value="Unassembled WGS sequence"/>
</dbReference>
<dbReference type="Proteomes" id="UP000663872">
    <property type="component" value="Unassembled WGS sequence"/>
</dbReference>